<name>A0ABR0PPV0_GOSAR</name>
<keyword evidence="2" id="KW-1185">Reference proteome</keyword>
<reference evidence="1 2" key="1">
    <citation type="submission" date="2023-03" db="EMBL/GenBank/DDBJ databases">
        <title>WGS of Gossypium arboreum.</title>
        <authorList>
            <person name="Yu D."/>
        </authorList>
    </citation>
    <scope>NUCLEOTIDE SEQUENCE [LARGE SCALE GENOMIC DNA]</scope>
    <source>
        <tissue evidence="1">Leaf</tissue>
    </source>
</reference>
<dbReference type="Proteomes" id="UP001358586">
    <property type="component" value="Chromosome 6"/>
</dbReference>
<accession>A0ABR0PPV0</accession>
<protein>
    <submittedName>
        <fullName evidence="1">Uncharacterized protein</fullName>
    </submittedName>
</protein>
<sequence>MRPLGLGRCIDWAALEQHVMTTHDEPGTTTFLLNGLVRHLSVPEFGATLGLYTEDFMSVDNFFRLDQHIQYSPSSC</sequence>
<proteinExistence type="predicted"/>
<organism evidence="1 2">
    <name type="scientific">Gossypium arboreum</name>
    <name type="common">Tree cotton</name>
    <name type="synonym">Gossypium nanking</name>
    <dbReference type="NCBI Taxonomy" id="29729"/>
    <lineage>
        <taxon>Eukaryota</taxon>
        <taxon>Viridiplantae</taxon>
        <taxon>Streptophyta</taxon>
        <taxon>Embryophyta</taxon>
        <taxon>Tracheophyta</taxon>
        <taxon>Spermatophyta</taxon>
        <taxon>Magnoliopsida</taxon>
        <taxon>eudicotyledons</taxon>
        <taxon>Gunneridae</taxon>
        <taxon>Pentapetalae</taxon>
        <taxon>rosids</taxon>
        <taxon>malvids</taxon>
        <taxon>Malvales</taxon>
        <taxon>Malvaceae</taxon>
        <taxon>Malvoideae</taxon>
        <taxon>Gossypium</taxon>
    </lineage>
</organism>
<comment type="caution">
    <text evidence="1">The sequence shown here is derived from an EMBL/GenBank/DDBJ whole genome shotgun (WGS) entry which is preliminary data.</text>
</comment>
<gene>
    <name evidence="1" type="ORF">PVK06_021296</name>
</gene>
<dbReference type="EMBL" id="JARKNE010000006">
    <property type="protein sequence ID" value="KAK5826378.1"/>
    <property type="molecule type" value="Genomic_DNA"/>
</dbReference>
<evidence type="ECO:0000313" key="1">
    <source>
        <dbReference type="EMBL" id="KAK5826378.1"/>
    </source>
</evidence>
<evidence type="ECO:0000313" key="2">
    <source>
        <dbReference type="Proteomes" id="UP001358586"/>
    </source>
</evidence>